<dbReference type="AlphaFoldDB" id="A0A1X1KW67"/>
<reference evidence="1 2" key="1">
    <citation type="journal article" date="2016" name="Eur. J. Clin. Microbiol. Infect. Dis.">
        <title>Whole genome sequencing as a tool for phylogenetic analysis of clinical strains of Mitis group streptococci.</title>
        <authorList>
            <person name="Rasmussen L.H."/>
            <person name="Dargis R."/>
            <person name="Hojholt K."/>
            <person name="Christensen J.J."/>
            <person name="Skovgaard O."/>
            <person name="Justesen U.S."/>
            <person name="Rosenvinge F.S."/>
            <person name="Moser C."/>
            <person name="Lukjancenko O."/>
            <person name="Rasmussen S."/>
            <person name="Nielsen X.C."/>
        </authorList>
    </citation>
    <scope>NUCLEOTIDE SEQUENCE [LARGE SCALE GENOMIC DNA]</scope>
    <source>
        <strain evidence="1 2">OD_317805_11</strain>
    </source>
</reference>
<evidence type="ECO:0000313" key="2">
    <source>
        <dbReference type="Proteomes" id="UP000193517"/>
    </source>
</evidence>
<name>A0A1X1KW67_STRMT</name>
<organism evidence="1 2">
    <name type="scientific">Streptococcus mitis</name>
    <dbReference type="NCBI Taxonomy" id="28037"/>
    <lineage>
        <taxon>Bacteria</taxon>
        <taxon>Bacillati</taxon>
        <taxon>Bacillota</taxon>
        <taxon>Bacilli</taxon>
        <taxon>Lactobacillales</taxon>
        <taxon>Streptococcaceae</taxon>
        <taxon>Streptococcus</taxon>
        <taxon>Streptococcus mitis group</taxon>
    </lineage>
</organism>
<dbReference type="EMBL" id="NCVK01000012">
    <property type="protein sequence ID" value="ORP03539.1"/>
    <property type="molecule type" value="Genomic_DNA"/>
</dbReference>
<sequence length="68" mass="7798">MKGWFLFVREDCKTCPFVLVCKSGFCPMTKHITELSSSVICKNMQEKIRKNLALYAISGCYEDILDVD</sequence>
<accession>A0A1X1KW67</accession>
<proteinExistence type="predicted"/>
<gene>
    <name evidence="1" type="ORF">B7695_04215</name>
</gene>
<comment type="caution">
    <text evidence="1">The sequence shown here is derived from an EMBL/GenBank/DDBJ whole genome shotgun (WGS) entry which is preliminary data.</text>
</comment>
<dbReference type="Proteomes" id="UP000193517">
    <property type="component" value="Unassembled WGS sequence"/>
</dbReference>
<protein>
    <submittedName>
        <fullName evidence="1">Uncharacterized protein</fullName>
    </submittedName>
</protein>
<evidence type="ECO:0000313" key="1">
    <source>
        <dbReference type="EMBL" id="ORP03539.1"/>
    </source>
</evidence>